<accession>A0A7J0G407</accession>
<dbReference type="PANTHER" id="PTHR32444">
    <property type="entry name" value="BULB-TYPE LECTIN DOMAIN-CONTAINING PROTEIN"/>
    <property type="match status" value="1"/>
</dbReference>
<evidence type="ECO:0000313" key="5">
    <source>
        <dbReference type="Proteomes" id="UP000585474"/>
    </source>
</evidence>
<dbReference type="Gene3D" id="2.90.10.10">
    <property type="entry name" value="Bulb-type lectin domain"/>
    <property type="match status" value="1"/>
</dbReference>
<reference evidence="4 5" key="1">
    <citation type="submission" date="2019-07" db="EMBL/GenBank/DDBJ databases">
        <title>De Novo Assembly of kiwifruit Actinidia rufa.</title>
        <authorList>
            <person name="Sugita-Konishi S."/>
            <person name="Sato K."/>
            <person name="Mori E."/>
            <person name="Abe Y."/>
            <person name="Kisaki G."/>
            <person name="Hamano K."/>
            <person name="Suezawa K."/>
            <person name="Otani M."/>
            <person name="Fukuda T."/>
            <person name="Manabe T."/>
            <person name="Gomi K."/>
            <person name="Tabuchi M."/>
            <person name="Akimitsu K."/>
            <person name="Kataoka I."/>
        </authorList>
    </citation>
    <scope>NUCLEOTIDE SEQUENCE [LARGE SCALE GENOMIC DNA]</scope>
    <source>
        <strain evidence="5">cv. Fuchu</strain>
    </source>
</reference>
<protein>
    <recommendedName>
        <fullName evidence="3">Bulb-type lectin domain-containing protein</fullName>
    </recommendedName>
</protein>
<sequence>MKISTGTVVWAAKREIPLADTTGVLKVVDPGILVLVNGTNHTIWSTNLSSSAHYPRMKLGKNLVTGQEWYLSSWKRGNDPARGEYTYGLDIHGYPQIVLSKSSTDLFRSGPWNGVRFSGPLLRPNLIYKYGVFLKTMRGRTIYLTVPQDSCDTCELCGPYGSCNVDKSPAWILYEEGRSLELIDEHTRDSCCLAAVLRSVHVGLLCVQQCLEDRPSMSSVVLMLGSEGDLPQPKQPGFFTGRSLLDAGGLSSEGAVYSANEITISLLDAR</sequence>
<dbReference type="InterPro" id="IPR021820">
    <property type="entry name" value="S-locus_recpt_kinase_C"/>
</dbReference>
<dbReference type="OrthoDB" id="4062651at2759"/>
<dbReference type="AlphaFoldDB" id="A0A7J0G407"/>
<dbReference type="InterPro" id="IPR001480">
    <property type="entry name" value="Bulb-type_lectin_dom"/>
</dbReference>
<dbReference type="SUPFAM" id="SSF51110">
    <property type="entry name" value="alpha-D-mannose-specific plant lectins"/>
    <property type="match status" value="1"/>
</dbReference>
<dbReference type="Proteomes" id="UP000585474">
    <property type="component" value="Unassembled WGS sequence"/>
</dbReference>
<feature type="domain" description="Bulb-type lectin" evidence="3">
    <location>
        <begin position="1"/>
        <end position="78"/>
    </location>
</feature>
<dbReference type="EMBL" id="BJWL01000017">
    <property type="protein sequence ID" value="GFZ05521.1"/>
    <property type="molecule type" value="Genomic_DNA"/>
</dbReference>
<evidence type="ECO:0000256" key="2">
    <source>
        <dbReference type="ARBA" id="ARBA00023180"/>
    </source>
</evidence>
<dbReference type="PANTHER" id="PTHR32444:SF183">
    <property type="entry name" value="APPLE DOMAIN-CONTAINING PROTEIN"/>
    <property type="match status" value="1"/>
</dbReference>
<comment type="caution">
    <text evidence="4">The sequence shown here is derived from an EMBL/GenBank/DDBJ whole genome shotgun (WGS) entry which is preliminary data.</text>
</comment>
<dbReference type="Pfam" id="PF11883">
    <property type="entry name" value="DUF3403"/>
    <property type="match status" value="1"/>
</dbReference>
<evidence type="ECO:0000259" key="3">
    <source>
        <dbReference type="PROSITE" id="PS50927"/>
    </source>
</evidence>
<name>A0A7J0G407_9ERIC</name>
<evidence type="ECO:0000313" key="4">
    <source>
        <dbReference type="EMBL" id="GFZ05521.1"/>
    </source>
</evidence>
<keyword evidence="1" id="KW-0732">Signal</keyword>
<keyword evidence="5" id="KW-1185">Reference proteome</keyword>
<dbReference type="InterPro" id="IPR036426">
    <property type="entry name" value="Bulb-type_lectin_dom_sf"/>
</dbReference>
<organism evidence="4 5">
    <name type="scientific">Actinidia rufa</name>
    <dbReference type="NCBI Taxonomy" id="165716"/>
    <lineage>
        <taxon>Eukaryota</taxon>
        <taxon>Viridiplantae</taxon>
        <taxon>Streptophyta</taxon>
        <taxon>Embryophyta</taxon>
        <taxon>Tracheophyta</taxon>
        <taxon>Spermatophyta</taxon>
        <taxon>Magnoliopsida</taxon>
        <taxon>eudicotyledons</taxon>
        <taxon>Gunneridae</taxon>
        <taxon>Pentapetalae</taxon>
        <taxon>asterids</taxon>
        <taxon>Ericales</taxon>
        <taxon>Actinidiaceae</taxon>
        <taxon>Actinidia</taxon>
    </lineage>
</organism>
<dbReference type="Pfam" id="PF01453">
    <property type="entry name" value="B_lectin"/>
    <property type="match status" value="1"/>
</dbReference>
<proteinExistence type="predicted"/>
<evidence type="ECO:0000256" key="1">
    <source>
        <dbReference type="ARBA" id="ARBA00022729"/>
    </source>
</evidence>
<keyword evidence="2" id="KW-0325">Glycoprotein</keyword>
<gene>
    <name evidence="4" type="ORF">Acr_17g0010930</name>
</gene>
<dbReference type="PROSITE" id="PS50927">
    <property type="entry name" value="BULB_LECTIN"/>
    <property type="match status" value="1"/>
</dbReference>
<dbReference type="GO" id="GO:0004674">
    <property type="term" value="F:protein serine/threonine kinase activity"/>
    <property type="evidence" value="ECO:0007669"/>
    <property type="project" value="InterPro"/>
</dbReference>